<evidence type="ECO:0000313" key="12">
    <source>
        <dbReference type="EMBL" id="MST69821.1"/>
    </source>
</evidence>
<dbReference type="EC" id="2.7.7.85" evidence="10"/>
<evidence type="ECO:0000256" key="8">
    <source>
        <dbReference type="ARBA" id="ARBA00022989"/>
    </source>
</evidence>
<dbReference type="HAMAP" id="MF_01499">
    <property type="entry name" value="DacA"/>
    <property type="match status" value="1"/>
</dbReference>
<dbReference type="InterPro" id="IPR034701">
    <property type="entry name" value="CdaA"/>
</dbReference>
<dbReference type="FunFam" id="3.40.1700.10:FF:000002">
    <property type="entry name" value="Diadenylate cyclase"/>
    <property type="match status" value="1"/>
</dbReference>
<keyword evidence="9 10" id="KW-0472">Membrane</keyword>
<sequence>MVEFFQNVFVGFRLIDVLDIVIVAYLVYKILGFIQETRAQQLVRGLVVLGIVFFLSDFLKLYLLNWLLRNFVTMGFFALIVLFQPELRRGLEQLGRRNIVSGQFRSLDKENAIEVVKEIVAAVDDFSATRTGALIVFERETMLNDIIETGTIVDARISVRLLGNLFYEGSPLHDGAVIIRGDRIHAASCVLPLTEKKNIGRNLGTRHRAGLGVSEVSDALVIVVSEETGVISVAENGNFRRFMDLKSVEKILLGVYMPQEETFRERMTRTLKHRRKEEMRDGE</sequence>
<dbReference type="GO" id="GO:0106408">
    <property type="term" value="F:diadenylate cyclase activity"/>
    <property type="evidence" value="ECO:0007669"/>
    <property type="project" value="UniProtKB-EC"/>
</dbReference>
<name>A0A6N7XJP3_9FIRM</name>
<evidence type="ECO:0000256" key="3">
    <source>
        <dbReference type="ARBA" id="ARBA00022679"/>
    </source>
</evidence>
<evidence type="ECO:0000256" key="4">
    <source>
        <dbReference type="ARBA" id="ARBA00022692"/>
    </source>
</evidence>
<dbReference type="Proteomes" id="UP000469424">
    <property type="component" value="Unassembled WGS sequence"/>
</dbReference>
<organism evidence="12 13">
    <name type="scientific">Mogibacterium kristiansenii</name>
    <dbReference type="NCBI Taxonomy" id="2606708"/>
    <lineage>
        <taxon>Bacteria</taxon>
        <taxon>Bacillati</taxon>
        <taxon>Bacillota</taxon>
        <taxon>Clostridia</taxon>
        <taxon>Peptostreptococcales</taxon>
        <taxon>Anaerovoracaceae</taxon>
        <taxon>Mogibacterium</taxon>
    </lineage>
</organism>
<dbReference type="EMBL" id="VUNA01000001">
    <property type="protein sequence ID" value="MST69821.1"/>
    <property type="molecule type" value="Genomic_DNA"/>
</dbReference>
<evidence type="ECO:0000256" key="7">
    <source>
        <dbReference type="ARBA" id="ARBA00022840"/>
    </source>
</evidence>
<dbReference type="InterPro" id="IPR036888">
    <property type="entry name" value="DNA_integrity_DisA_N_sf"/>
</dbReference>
<comment type="similarity">
    <text evidence="10">Belongs to the adenylate cyclase family. DacA/CdaA subfamily.</text>
</comment>
<keyword evidence="8 10" id="KW-1133">Transmembrane helix</keyword>
<dbReference type="SUPFAM" id="SSF143597">
    <property type="entry name" value="YojJ-like"/>
    <property type="match status" value="1"/>
</dbReference>
<keyword evidence="5 10" id="KW-0548">Nucleotidyltransferase</keyword>
<feature type="transmembrane region" description="Helical" evidence="10">
    <location>
        <begin position="43"/>
        <end position="62"/>
    </location>
</feature>
<dbReference type="GO" id="GO:0005524">
    <property type="term" value="F:ATP binding"/>
    <property type="evidence" value="ECO:0007669"/>
    <property type="project" value="UniProtKB-UniRule"/>
</dbReference>
<evidence type="ECO:0000256" key="2">
    <source>
        <dbReference type="ARBA" id="ARBA00022475"/>
    </source>
</evidence>
<feature type="domain" description="DAC" evidence="11">
    <location>
        <begin position="84"/>
        <end position="247"/>
    </location>
</feature>
<evidence type="ECO:0000259" key="11">
    <source>
        <dbReference type="PROSITE" id="PS51794"/>
    </source>
</evidence>
<keyword evidence="13" id="KW-1185">Reference proteome</keyword>
<dbReference type="InterPro" id="IPR050338">
    <property type="entry name" value="DisA"/>
</dbReference>
<keyword evidence="3 10" id="KW-0808">Transferase</keyword>
<evidence type="ECO:0000256" key="9">
    <source>
        <dbReference type="ARBA" id="ARBA00023136"/>
    </source>
</evidence>
<dbReference type="InterPro" id="IPR003390">
    <property type="entry name" value="DNA_integrity_scan_DisA_N"/>
</dbReference>
<dbReference type="GO" id="GO:0004016">
    <property type="term" value="F:adenylate cyclase activity"/>
    <property type="evidence" value="ECO:0007669"/>
    <property type="project" value="UniProtKB-UniRule"/>
</dbReference>
<evidence type="ECO:0000313" key="13">
    <source>
        <dbReference type="Proteomes" id="UP000469424"/>
    </source>
</evidence>
<gene>
    <name evidence="10" type="primary">dacA</name>
    <name evidence="12" type="ORF">FYJ65_00450</name>
</gene>
<keyword evidence="6 10" id="KW-0547">Nucleotide-binding</keyword>
<dbReference type="InterPro" id="IPR045585">
    <property type="entry name" value="CdaA_N"/>
</dbReference>
<dbReference type="PANTHER" id="PTHR34185">
    <property type="entry name" value="DIADENYLATE CYCLASE"/>
    <property type="match status" value="1"/>
</dbReference>
<comment type="subunit">
    <text evidence="10">Probably a homodimer.</text>
</comment>
<dbReference type="GO" id="GO:0006171">
    <property type="term" value="P:cAMP biosynthetic process"/>
    <property type="evidence" value="ECO:0007669"/>
    <property type="project" value="InterPro"/>
</dbReference>
<comment type="caution">
    <text evidence="12">The sequence shown here is derived from an EMBL/GenBank/DDBJ whole genome shotgun (WGS) entry which is preliminary data.</text>
</comment>
<dbReference type="AlphaFoldDB" id="A0A6N7XJP3"/>
<dbReference type="Pfam" id="PF19293">
    <property type="entry name" value="CdaA_N"/>
    <property type="match status" value="1"/>
</dbReference>
<dbReference type="NCBIfam" id="TIGR00159">
    <property type="entry name" value="diadenylate cyclase CdaA"/>
    <property type="match status" value="1"/>
</dbReference>
<keyword evidence="2 10" id="KW-1003">Cell membrane</keyword>
<keyword evidence="7 10" id="KW-0067">ATP-binding</keyword>
<protein>
    <recommendedName>
        <fullName evidence="10">Diadenylate cyclase</fullName>
        <shortName evidence="10">DAC</shortName>
        <ecNumber evidence="10">2.7.7.85</ecNumber>
    </recommendedName>
    <alternativeName>
        <fullName evidence="10">Cyclic-di-AMP synthase</fullName>
        <shortName evidence="10">c-di-AMP synthase</shortName>
    </alternativeName>
</protein>
<dbReference type="RefSeq" id="WP_154553376.1">
    <property type="nucleotide sequence ID" value="NZ_VUNA01000001.1"/>
</dbReference>
<evidence type="ECO:0000256" key="5">
    <source>
        <dbReference type="ARBA" id="ARBA00022695"/>
    </source>
</evidence>
<evidence type="ECO:0000256" key="10">
    <source>
        <dbReference type="HAMAP-Rule" id="MF_01499"/>
    </source>
</evidence>
<dbReference type="Pfam" id="PF02457">
    <property type="entry name" value="DAC"/>
    <property type="match status" value="1"/>
</dbReference>
<dbReference type="PANTHER" id="PTHR34185:SF1">
    <property type="entry name" value="DIADENYLATE CYCLASE"/>
    <property type="match status" value="1"/>
</dbReference>
<dbReference type="Gene3D" id="3.40.1700.10">
    <property type="entry name" value="DNA integrity scanning protein, DisA, N-terminal domain"/>
    <property type="match status" value="1"/>
</dbReference>
<proteinExistence type="inferred from homology"/>
<evidence type="ECO:0000256" key="1">
    <source>
        <dbReference type="ARBA" id="ARBA00000877"/>
    </source>
</evidence>
<comment type="catalytic activity">
    <reaction evidence="1 10">
        <text>2 ATP = 3',3'-c-di-AMP + 2 diphosphate</text>
        <dbReference type="Rhea" id="RHEA:35655"/>
        <dbReference type="ChEBI" id="CHEBI:30616"/>
        <dbReference type="ChEBI" id="CHEBI:33019"/>
        <dbReference type="ChEBI" id="CHEBI:71500"/>
        <dbReference type="EC" id="2.7.7.85"/>
    </reaction>
</comment>
<comment type="function">
    <text evidence="10">Catalyzes the condensation of 2 ATP molecules into cyclic di-AMP (c-di-AMP), a second messenger used to regulate differing processes in different bacteria.</text>
</comment>
<reference evidence="12 13" key="1">
    <citation type="submission" date="2019-08" db="EMBL/GenBank/DDBJ databases">
        <title>In-depth cultivation of the pig gut microbiome towards novel bacterial diversity and tailored functional studies.</title>
        <authorList>
            <person name="Wylensek D."/>
            <person name="Hitch T.C.A."/>
            <person name="Clavel T."/>
        </authorList>
    </citation>
    <scope>NUCLEOTIDE SEQUENCE [LARGE SCALE GENOMIC DNA]</scope>
    <source>
        <strain evidence="12 13">WCA-MUC-591-APC-4B</strain>
    </source>
</reference>
<comment type="caution">
    <text evidence="10">Lacks conserved residue(s) required for the propagation of feature annotation.</text>
</comment>
<evidence type="ECO:0000256" key="6">
    <source>
        <dbReference type="ARBA" id="ARBA00022741"/>
    </source>
</evidence>
<accession>A0A6N7XJP3</accession>
<feature type="transmembrane region" description="Helical" evidence="10">
    <location>
        <begin position="12"/>
        <end position="31"/>
    </location>
</feature>
<keyword evidence="4 10" id="KW-0812">Transmembrane</keyword>
<dbReference type="PIRSF" id="PIRSF004793">
    <property type="entry name" value="UCP004793"/>
    <property type="match status" value="1"/>
</dbReference>
<dbReference type="PROSITE" id="PS51794">
    <property type="entry name" value="DAC"/>
    <property type="match status" value="1"/>
</dbReference>
<dbReference type="InterPro" id="IPR014046">
    <property type="entry name" value="C-di-AMP_synthase"/>
</dbReference>